<dbReference type="EMBL" id="CM007648">
    <property type="protein sequence ID" value="ONM15209.1"/>
    <property type="molecule type" value="Genomic_DNA"/>
</dbReference>
<gene>
    <name evidence="1" type="ORF">ZEAMMB73_Zm00001d002726</name>
</gene>
<reference evidence="1" key="1">
    <citation type="submission" date="2015-12" db="EMBL/GenBank/DDBJ databases">
        <title>Update maize B73 reference genome by single molecule sequencing technologies.</title>
        <authorList>
            <consortium name="Maize Genome Sequencing Project"/>
            <person name="Ware D."/>
        </authorList>
    </citation>
    <scope>NUCLEOTIDE SEQUENCE [LARGE SCALE GENOMIC DNA]</scope>
    <source>
        <tissue evidence="1">Seedling</tissue>
    </source>
</reference>
<evidence type="ECO:0000313" key="1">
    <source>
        <dbReference type="EMBL" id="ONM15209.1"/>
    </source>
</evidence>
<proteinExistence type="predicted"/>
<organism evidence="1">
    <name type="scientific">Zea mays</name>
    <name type="common">Maize</name>
    <dbReference type="NCBI Taxonomy" id="4577"/>
    <lineage>
        <taxon>Eukaryota</taxon>
        <taxon>Viridiplantae</taxon>
        <taxon>Streptophyta</taxon>
        <taxon>Embryophyta</taxon>
        <taxon>Tracheophyta</taxon>
        <taxon>Spermatophyta</taxon>
        <taxon>Magnoliopsida</taxon>
        <taxon>Liliopsida</taxon>
        <taxon>Poales</taxon>
        <taxon>Poaceae</taxon>
        <taxon>PACMAD clade</taxon>
        <taxon>Panicoideae</taxon>
        <taxon>Andropogonodae</taxon>
        <taxon>Andropogoneae</taxon>
        <taxon>Tripsacinae</taxon>
        <taxon>Zea</taxon>
    </lineage>
</organism>
<accession>A0A1D6E3V0</accession>
<dbReference type="AlphaFoldDB" id="A0A1D6E3V0"/>
<name>A0A1D6E3V0_MAIZE</name>
<sequence>MARILVLALLTIASLLLPPVVASQQAAAKCEYRKHSGHRYRHPVGVRKIVVDAGGAGDFVSIQRARAGLRAALDGAAVRLGGGARAARPVRAHRLRLRQLPGDRHGAALRGAGHGAVLAHRLRLHLLRQRHRARRLG</sequence>
<protein>
    <submittedName>
        <fullName evidence="1">Pectinesterase</fullName>
    </submittedName>
</protein>
<dbReference type="ExpressionAtlas" id="A0A1D6E3V0">
    <property type="expression patterns" value="baseline and differential"/>
</dbReference>